<keyword evidence="2" id="KW-1185">Reference proteome</keyword>
<protein>
    <submittedName>
        <fullName evidence="1">Uncharacterized protein</fullName>
    </submittedName>
</protein>
<sequence length="95" mass="10863">MFSISEINSNFYESNKFPIIFKMRLDSVTVIILCILMAPTDGRQCWYRFGRCYDKGDSRGKCGDWGGMCYRVSDTQECRCSSDQHALGVNESPLI</sequence>
<evidence type="ECO:0000313" key="2">
    <source>
        <dbReference type="Proteomes" id="UP001634394"/>
    </source>
</evidence>
<comment type="caution">
    <text evidence="1">The sequence shown here is derived from an EMBL/GenBank/DDBJ whole genome shotgun (WGS) entry which is preliminary data.</text>
</comment>
<dbReference type="Proteomes" id="UP001634394">
    <property type="component" value="Unassembled WGS sequence"/>
</dbReference>
<gene>
    <name evidence="1" type="ORF">ACJMK2_004463</name>
</gene>
<dbReference type="AlphaFoldDB" id="A0ABD3Y184"/>
<name>A0ABD3Y184_SINWO</name>
<proteinExistence type="predicted"/>
<reference evidence="1 2" key="1">
    <citation type="submission" date="2024-11" db="EMBL/GenBank/DDBJ databases">
        <title>Chromosome-level genome assembly of the freshwater bivalve Anodonta woodiana.</title>
        <authorList>
            <person name="Chen X."/>
        </authorList>
    </citation>
    <scope>NUCLEOTIDE SEQUENCE [LARGE SCALE GENOMIC DNA]</scope>
    <source>
        <strain evidence="1">MN2024</strain>
        <tissue evidence="1">Gills</tissue>
    </source>
</reference>
<evidence type="ECO:0000313" key="1">
    <source>
        <dbReference type="EMBL" id="KAL3892235.1"/>
    </source>
</evidence>
<organism evidence="1 2">
    <name type="scientific">Sinanodonta woodiana</name>
    <name type="common">Chinese pond mussel</name>
    <name type="synonym">Anodonta woodiana</name>
    <dbReference type="NCBI Taxonomy" id="1069815"/>
    <lineage>
        <taxon>Eukaryota</taxon>
        <taxon>Metazoa</taxon>
        <taxon>Spiralia</taxon>
        <taxon>Lophotrochozoa</taxon>
        <taxon>Mollusca</taxon>
        <taxon>Bivalvia</taxon>
        <taxon>Autobranchia</taxon>
        <taxon>Heteroconchia</taxon>
        <taxon>Palaeoheterodonta</taxon>
        <taxon>Unionida</taxon>
        <taxon>Unionoidea</taxon>
        <taxon>Unionidae</taxon>
        <taxon>Unioninae</taxon>
        <taxon>Sinanodonta</taxon>
    </lineage>
</organism>
<dbReference type="EMBL" id="JBJQND010000001">
    <property type="protein sequence ID" value="KAL3892235.1"/>
    <property type="molecule type" value="Genomic_DNA"/>
</dbReference>
<accession>A0ABD3Y184</accession>